<dbReference type="Pfam" id="PF16881">
    <property type="entry name" value="LIAS_N"/>
    <property type="match status" value="1"/>
</dbReference>
<evidence type="ECO:0000256" key="2">
    <source>
        <dbReference type="ARBA" id="ARBA00004173"/>
    </source>
</evidence>
<dbReference type="PANTHER" id="PTHR10949">
    <property type="entry name" value="LIPOYL SYNTHASE"/>
    <property type="match status" value="1"/>
</dbReference>
<accession>A0A382ZXU4</accession>
<dbReference type="SFLD" id="SFLDS00029">
    <property type="entry name" value="Radical_SAM"/>
    <property type="match status" value="1"/>
</dbReference>
<dbReference type="PANTHER" id="PTHR10949:SF0">
    <property type="entry name" value="LIPOYL SYNTHASE, MITOCHONDRIAL"/>
    <property type="match status" value="1"/>
</dbReference>
<feature type="domain" description="Radical SAM core" evidence="4">
    <location>
        <begin position="56"/>
        <end position="116"/>
    </location>
</feature>
<dbReference type="GO" id="GO:0005739">
    <property type="term" value="C:mitochondrion"/>
    <property type="evidence" value="ECO:0007669"/>
    <property type="project" value="UniProtKB-SubCell"/>
</dbReference>
<dbReference type="SUPFAM" id="SSF102114">
    <property type="entry name" value="Radical SAM enzymes"/>
    <property type="match status" value="1"/>
</dbReference>
<dbReference type="InterPro" id="IPR031691">
    <property type="entry name" value="LIAS_N"/>
</dbReference>
<keyword evidence="3" id="KW-0479">Metal-binding</keyword>
<dbReference type="InterPro" id="IPR058240">
    <property type="entry name" value="rSAM_sf"/>
</dbReference>
<evidence type="ECO:0000259" key="4">
    <source>
        <dbReference type="PROSITE" id="PS51918"/>
    </source>
</evidence>
<evidence type="ECO:0000313" key="5">
    <source>
        <dbReference type="EMBL" id="SVE00139.1"/>
    </source>
</evidence>
<organism evidence="5">
    <name type="scientific">marine metagenome</name>
    <dbReference type="NCBI Taxonomy" id="408172"/>
    <lineage>
        <taxon>unclassified sequences</taxon>
        <taxon>metagenomes</taxon>
        <taxon>ecological metagenomes</taxon>
    </lineage>
</organism>
<proteinExistence type="predicted"/>
<evidence type="ECO:0000256" key="1">
    <source>
        <dbReference type="ARBA" id="ARBA00001966"/>
    </source>
</evidence>
<comment type="cofactor">
    <cofactor evidence="1">
        <name>[4Fe-4S] cluster</name>
        <dbReference type="ChEBI" id="CHEBI:49883"/>
    </cofactor>
</comment>
<dbReference type="InterPro" id="IPR003698">
    <property type="entry name" value="Lipoyl_synth"/>
</dbReference>
<dbReference type="GO" id="GO:0051539">
    <property type="term" value="F:4 iron, 4 sulfur cluster binding"/>
    <property type="evidence" value="ECO:0007669"/>
    <property type="project" value="UniProtKB-KW"/>
</dbReference>
<dbReference type="PROSITE" id="PS51918">
    <property type="entry name" value="RADICAL_SAM"/>
    <property type="match status" value="1"/>
</dbReference>
<dbReference type="EMBL" id="UINC01187423">
    <property type="protein sequence ID" value="SVE00139.1"/>
    <property type="molecule type" value="Genomic_DNA"/>
</dbReference>
<comment type="subcellular location">
    <subcellularLocation>
        <location evidence="2">Mitochondrion</location>
    </subcellularLocation>
</comment>
<dbReference type="InterPro" id="IPR007197">
    <property type="entry name" value="rSAM"/>
</dbReference>
<name>A0A382ZXU4_9ZZZZ</name>
<gene>
    <name evidence="5" type="ORF">METZ01_LOCUS452993</name>
</gene>
<feature type="non-terminal residue" evidence="5">
    <location>
        <position position="116"/>
    </location>
</feature>
<keyword evidence="3" id="KW-0004">4Fe-4S</keyword>
<dbReference type="GO" id="GO:0016992">
    <property type="term" value="F:lipoate synthase activity"/>
    <property type="evidence" value="ECO:0007669"/>
    <property type="project" value="InterPro"/>
</dbReference>
<protein>
    <recommendedName>
        <fullName evidence="4">Radical SAM core domain-containing protein</fullName>
    </recommendedName>
</protein>
<sequence>MNKSKSYPIPSRQLPDWLKTPLPKGKNYFRLKTLAHKHGLHTVCESASCPNIGSCWSTGTLTLMILGNACTRACRFCDVPTGHMEVLRKEEPEEVAELLSRLHLKYVVITSVDRDD</sequence>
<keyword evidence="3" id="KW-0408">Iron</keyword>
<dbReference type="AlphaFoldDB" id="A0A382ZXU4"/>
<evidence type="ECO:0000256" key="3">
    <source>
        <dbReference type="ARBA" id="ARBA00022485"/>
    </source>
</evidence>
<keyword evidence="3" id="KW-0411">Iron-sulfur</keyword>
<reference evidence="5" key="1">
    <citation type="submission" date="2018-05" db="EMBL/GenBank/DDBJ databases">
        <authorList>
            <person name="Lanie J.A."/>
            <person name="Ng W.-L."/>
            <person name="Kazmierczak K.M."/>
            <person name="Andrzejewski T.M."/>
            <person name="Davidsen T.M."/>
            <person name="Wayne K.J."/>
            <person name="Tettelin H."/>
            <person name="Glass J.I."/>
            <person name="Rusch D."/>
            <person name="Podicherti R."/>
            <person name="Tsui H.-C.T."/>
            <person name="Winkler M.E."/>
        </authorList>
    </citation>
    <scope>NUCLEOTIDE SEQUENCE</scope>
</reference>